<dbReference type="GO" id="GO:0004190">
    <property type="term" value="F:aspartic-type endopeptidase activity"/>
    <property type="evidence" value="ECO:0007669"/>
    <property type="project" value="UniProtKB-UniRule"/>
</dbReference>
<dbReference type="Proteomes" id="UP000095552">
    <property type="component" value="Unassembled WGS sequence"/>
</dbReference>
<evidence type="ECO:0000313" key="12">
    <source>
        <dbReference type="EMBL" id="OEK04743.1"/>
    </source>
</evidence>
<dbReference type="PANTHER" id="PTHR33695:SF1">
    <property type="entry name" value="LIPOPROTEIN SIGNAL PEPTIDASE"/>
    <property type="match status" value="1"/>
</dbReference>
<feature type="active site" evidence="9">
    <location>
        <position position="123"/>
    </location>
</feature>
<evidence type="ECO:0000313" key="13">
    <source>
        <dbReference type="Proteomes" id="UP000095552"/>
    </source>
</evidence>
<evidence type="ECO:0000256" key="9">
    <source>
        <dbReference type="HAMAP-Rule" id="MF_00161"/>
    </source>
</evidence>
<evidence type="ECO:0000256" key="2">
    <source>
        <dbReference type="ARBA" id="ARBA00022475"/>
    </source>
</evidence>
<dbReference type="OrthoDB" id="9810259at2"/>
<keyword evidence="6 9" id="KW-0378">Hydrolase</keyword>
<keyword evidence="2 9" id="KW-1003">Cell membrane</keyword>
<evidence type="ECO:0000256" key="11">
    <source>
        <dbReference type="RuleBase" id="RU004181"/>
    </source>
</evidence>
<reference evidence="12 13" key="1">
    <citation type="submission" date="2016-08" db="EMBL/GenBank/DDBJ databases">
        <title>Draft genome of Fabibacter sp. strain SK-8.</title>
        <authorList>
            <person name="Wong S.-K."/>
            <person name="Hamasaki K."/>
            <person name="Yoshizawa S."/>
        </authorList>
    </citation>
    <scope>NUCLEOTIDE SEQUENCE [LARGE SCALE GENOMIC DNA]</scope>
    <source>
        <strain evidence="12 13">SK-8</strain>
    </source>
</reference>
<comment type="pathway">
    <text evidence="9">Protein modification; lipoprotein biosynthesis (signal peptide cleavage).</text>
</comment>
<keyword evidence="5 9" id="KW-0064">Aspartyl protease</keyword>
<comment type="subcellular location">
    <subcellularLocation>
        <location evidence="9">Cell membrane</location>
        <topology evidence="9">Multi-pass membrane protein</topology>
    </subcellularLocation>
</comment>
<evidence type="ECO:0000256" key="10">
    <source>
        <dbReference type="RuleBase" id="RU000594"/>
    </source>
</evidence>
<feature type="transmembrane region" description="Helical" evidence="9">
    <location>
        <begin position="133"/>
        <end position="153"/>
    </location>
</feature>
<protein>
    <recommendedName>
        <fullName evidence="9">Lipoprotein signal peptidase</fullName>
        <ecNumber evidence="9">3.4.23.36</ecNumber>
    </recommendedName>
    <alternativeName>
        <fullName evidence="9">Prolipoprotein signal peptidase</fullName>
    </alternativeName>
    <alternativeName>
        <fullName evidence="9">Signal peptidase II</fullName>
        <shortName evidence="9">SPase II</shortName>
    </alternativeName>
</protein>
<dbReference type="HAMAP" id="MF_00161">
    <property type="entry name" value="LspA"/>
    <property type="match status" value="1"/>
</dbReference>
<dbReference type="InterPro" id="IPR001872">
    <property type="entry name" value="Peptidase_A8"/>
</dbReference>
<evidence type="ECO:0000256" key="7">
    <source>
        <dbReference type="ARBA" id="ARBA00022989"/>
    </source>
</evidence>
<gene>
    <name evidence="9" type="primary">lspA</name>
    <name evidence="12" type="ORF">BFP71_14950</name>
</gene>
<dbReference type="NCBIfam" id="TIGR00077">
    <property type="entry name" value="lspA"/>
    <property type="match status" value="1"/>
</dbReference>
<evidence type="ECO:0000256" key="6">
    <source>
        <dbReference type="ARBA" id="ARBA00022801"/>
    </source>
</evidence>
<comment type="function">
    <text evidence="9 10">This protein specifically catalyzes the removal of signal peptides from prolipoproteins.</text>
</comment>
<dbReference type="EC" id="3.4.23.36" evidence="9"/>
<name>A0A1E5T041_9BACT</name>
<feature type="active site" evidence="9">
    <location>
        <position position="141"/>
    </location>
</feature>
<evidence type="ECO:0000256" key="4">
    <source>
        <dbReference type="ARBA" id="ARBA00022692"/>
    </source>
</evidence>
<dbReference type="GO" id="GO:0006508">
    <property type="term" value="P:proteolysis"/>
    <property type="evidence" value="ECO:0007669"/>
    <property type="project" value="UniProtKB-KW"/>
</dbReference>
<keyword evidence="13" id="KW-1185">Reference proteome</keyword>
<comment type="caution">
    <text evidence="9">Lacks conserved residue(s) required for the propagation of feature annotation.</text>
</comment>
<dbReference type="PRINTS" id="PR00781">
    <property type="entry name" value="LIPOSIGPTASE"/>
</dbReference>
<evidence type="ECO:0000256" key="3">
    <source>
        <dbReference type="ARBA" id="ARBA00022670"/>
    </source>
</evidence>
<evidence type="ECO:0000256" key="1">
    <source>
        <dbReference type="ARBA" id="ARBA00006139"/>
    </source>
</evidence>
<dbReference type="UniPathway" id="UPA00665"/>
<evidence type="ECO:0000256" key="5">
    <source>
        <dbReference type="ARBA" id="ARBA00022750"/>
    </source>
</evidence>
<accession>A0A1E5T041</accession>
<keyword evidence="8 9" id="KW-0472">Membrane</keyword>
<feature type="transmembrane region" description="Helical" evidence="9">
    <location>
        <begin position="66"/>
        <end position="88"/>
    </location>
</feature>
<comment type="caution">
    <text evidence="12">The sequence shown here is derived from an EMBL/GenBank/DDBJ whole genome shotgun (WGS) entry which is preliminary data.</text>
</comment>
<comment type="similarity">
    <text evidence="1 9 11">Belongs to the peptidase A8 family.</text>
</comment>
<dbReference type="RefSeq" id="WP_069836248.1">
    <property type="nucleotide sequence ID" value="NZ_MDGQ01000005.1"/>
</dbReference>
<evidence type="ECO:0000256" key="8">
    <source>
        <dbReference type="ARBA" id="ARBA00023136"/>
    </source>
</evidence>
<comment type="catalytic activity">
    <reaction evidence="9 10">
        <text>Release of signal peptides from bacterial membrane prolipoproteins. Hydrolyzes -Xaa-Yaa-Zaa-|-(S,diacylglyceryl)Cys-, in which Xaa is hydrophobic (preferably Leu), and Yaa (Ala or Ser) and Zaa (Gly or Ala) have small, neutral side chains.</text>
        <dbReference type="EC" id="3.4.23.36"/>
    </reaction>
</comment>
<proteinExistence type="inferred from homology"/>
<dbReference type="GO" id="GO:0005886">
    <property type="term" value="C:plasma membrane"/>
    <property type="evidence" value="ECO:0007669"/>
    <property type="project" value="UniProtKB-SubCell"/>
</dbReference>
<feature type="transmembrane region" description="Helical" evidence="9">
    <location>
        <begin position="95"/>
        <end position="113"/>
    </location>
</feature>
<dbReference type="EMBL" id="MDGQ01000005">
    <property type="protein sequence ID" value="OEK04743.1"/>
    <property type="molecule type" value="Genomic_DNA"/>
</dbReference>
<dbReference type="PROSITE" id="PS00855">
    <property type="entry name" value="SPASE_II"/>
    <property type="match status" value="1"/>
</dbReference>
<dbReference type="Pfam" id="PF01252">
    <property type="entry name" value="Peptidase_A8"/>
    <property type="match status" value="1"/>
</dbReference>
<dbReference type="AlphaFoldDB" id="A0A1E5T041"/>
<organism evidence="12 13">
    <name type="scientific">Roseivirga misakiensis</name>
    <dbReference type="NCBI Taxonomy" id="1563681"/>
    <lineage>
        <taxon>Bacteria</taxon>
        <taxon>Pseudomonadati</taxon>
        <taxon>Bacteroidota</taxon>
        <taxon>Cytophagia</taxon>
        <taxon>Cytophagales</taxon>
        <taxon>Roseivirgaceae</taxon>
        <taxon>Roseivirga</taxon>
    </lineage>
</organism>
<keyword evidence="7 9" id="KW-1133">Transmembrane helix</keyword>
<dbReference type="STRING" id="1563681.BFP71_14950"/>
<keyword evidence="4 9" id="KW-0812">Transmembrane</keyword>
<keyword evidence="3 9" id="KW-0645">Protease</keyword>
<sequence length="170" mass="18692">MKKIPRVALVLIIVLSNIGCDQITKKITRDRIEYNETIEVIGKNLILTKVENTGAFLGMGSSLSPIMRTILLLVLPTVVMLGLLFYLLRYKDITQISVVALSFIVGGGIGNIYDRIVYGSVTDMLYIDLEFAHTGIFNLADVSVMVGTGLILVEQFLPKKKAETAGVEDQ</sequence>
<dbReference type="PANTHER" id="PTHR33695">
    <property type="entry name" value="LIPOPROTEIN SIGNAL PEPTIDASE"/>
    <property type="match status" value="1"/>
</dbReference>